<dbReference type="PANTHER" id="PTHR11001:SF2">
    <property type="entry name" value="MITOCHONDRIAL FISSION PROCESS PROTEIN 1"/>
    <property type="match status" value="1"/>
</dbReference>
<comment type="caution">
    <text evidence="5">The sequence shown here is derived from an EMBL/GenBank/DDBJ whole genome shotgun (WGS) entry which is preliminary data.</text>
</comment>
<reference evidence="5 6" key="1">
    <citation type="journal article" date="2023" name="Commun. Biol.">
        <title>Genome analysis of Parmales, the sister group of diatoms, reveals the evolutionary specialization of diatoms from phago-mixotrophs to photoautotrophs.</title>
        <authorList>
            <person name="Ban H."/>
            <person name="Sato S."/>
            <person name="Yoshikawa S."/>
            <person name="Yamada K."/>
            <person name="Nakamura Y."/>
            <person name="Ichinomiya M."/>
            <person name="Sato N."/>
            <person name="Blanc-Mathieu R."/>
            <person name="Endo H."/>
            <person name="Kuwata A."/>
            <person name="Ogata H."/>
        </authorList>
    </citation>
    <scope>NUCLEOTIDE SEQUENCE [LARGE SCALE GENOMIC DNA]</scope>
</reference>
<evidence type="ECO:0000256" key="3">
    <source>
        <dbReference type="ARBA" id="ARBA00029631"/>
    </source>
</evidence>
<sequence length="165" mass="17474">MPSPPLPTTTPTPPTPPPATNQYRQPPLRYLGYANELGEAFHPVLPPSLKLLYPASYAVAMAYVLADSKRCVELKPPGQSGGAVFADALLWQTAASVAIPGFVIGQIVKASNRAAAKGGVRSKMVGTFVGLASIPLIISPIDHGVDYVMDNSIRKFLFDDAGKKT</sequence>
<keyword evidence="6" id="KW-1185">Reference proteome</keyword>
<comment type="similarity">
    <text evidence="1">Belongs to the MTFP1 family.</text>
</comment>
<name>A0ABQ6M5Y4_9STRA</name>
<gene>
    <name evidence="5" type="ORF">TeGR_g11806</name>
</gene>
<evidence type="ECO:0000256" key="4">
    <source>
        <dbReference type="SAM" id="MobiDB-lite"/>
    </source>
</evidence>
<feature type="compositionally biased region" description="Pro residues" evidence="4">
    <location>
        <begin position="1"/>
        <end position="19"/>
    </location>
</feature>
<evidence type="ECO:0000313" key="6">
    <source>
        <dbReference type="Proteomes" id="UP001165060"/>
    </source>
</evidence>
<evidence type="ECO:0000313" key="5">
    <source>
        <dbReference type="EMBL" id="GMI20208.1"/>
    </source>
</evidence>
<dbReference type="EMBL" id="BRYB01001196">
    <property type="protein sequence ID" value="GMI20208.1"/>
    <property type="molecule type" value="Genomic_DNA"/>
</dbReference>
<organism evidence="5 6">
    <name type="scientific">Tetraparma gracilis</name>
    <dbReference type="NCBI Taxonomy" id="2962635"/>
    <lineage>
        <taxon>Eukaryota</taxon>
        <taxon>Sar</taxon>
        <taxon>Stramenopiles</taxon>
        <taxon>Ochrophyta</taxon>
        <taxon>Bolidophyceae</taxon>
        <taxon>Parmales</taxon>
        <taxon>Triparmaceae</taxon>
        <taxon>Tetraparma</taxon>
    </lineage>
</organism>
<dbReference type="Proteomes" id="UP001165060">
    <property type="component" value="Unassembled WGS sequence"/>
</dbReference>
<feature type="region of interest" description="Disordered" evidence="4">
    <location>
        <begin position="1"/>
        <end position="25"/>
    </location>
</feature>
<protein>
    <recommendedName>
        <fullName evidence="2">Mitochondrial fission process protein 1</fullName>
    </recommendedName>
    <alternativeName>
        <fullName evidence="3">Mitochondrial 18 kDa protein</fullName>
    </alternativeName>
</protein>
<accession>A0ABQ6M5Y4</accession>
<dbReference type="PANTHER" id="PTHR11001">
    <property type="entry name" value="MITOCHONDRIAL FISSION PROCESS PROTEIN 1"/>
    <property type="match status" value="1"/>
</dbReference>
<evidence type="ECO:0000256" key="1">
    <source>
        <dbReference type="ARBA" id="ARBA00009224"/>
    </source>
</evidence>
<proteinExistence type="inferred from homology"/>
<evidence type="ECO:0000256" key="2">
    <source>
        <dbReference type="ARBA" id="ARBA00017835"/>
    </source>
</evidence>
<dbReference type="Pfam" id="PF10558">
    <property type="entry name" value="MTP18"/>
    <property type="match status" value="1"/>
</dbReference>
<dbReference type="InterPro" id="IPR019560">
    <property type="entry name" value="Mitochondrial_18_kDa_protein"/>
</dbReference>